<name>A0AA38MVH9_9AGAR</name>
<sequence>MGLVVVVVVVRLLGLEDNLGPVFRWDEMTLGFDCRDLVGWDPVRCICCGQEDIMQCDLPFQNDGRNHHSSSSVYMGRRIIHNWMMTVCRIHNIAPVSSTKKVKMRELETKL</sequence>
<keyword evidence="2" id="KW-1185">Reference proteome</keyword>
<evidence type="ECO:0000313" key="1">
    <source>
        <dbReference type="EMBL" id="KAJ3734444.1"/>
    </source>
</evidence>
<dbReference type="AlphaFoldDB" id="A0AA38MVH9"/>
<reference evidence="1" key="2">
    <citation type="journal article" date="2023" name="Proc. Natl. Acad. Sci. U.S.A.">
        <title>A global phylogenomic analysis of the shiitake genus Lentinula.</title>
        <authorList>
            <person name="Sierra-Patev S."/>
            <person name="Min B."/>
            <person name="Naranjo-Ortiz M."/>
            <person name="Looney B."/>
            <person name="Konkel Z."/>
            <person name="Slot J.C."/>
            <person name="Sakamoto Y."/>
            <person name="Steenwyk J.L."/>
            <person name="Rokas A."/>
            <person name="Carro J."/>
            <person name="Camarero S."/>
            <person name="Ferreira P."/>
            <person name="Molpeceres G."/>
            <person name="Ruiz-Duenas F.J."/>
            <person name="Serrano A."/>
            <person name="Henrissat B."/>
            <person name="Drula E."/>
            <person name="Hughes K.W."/>
            <person name="Mata J.L."/>
            <person name="Ishikawa N.K."/>
            <person name="Vargas-Isla R."/>
            <person name="Ushijima S."/>
            <person name="Smith C.A."/>
            <person name="Donoghue J."/>
            <person name="Ahrendt S."/>
            <person name="Andreopoulos W."/>
            <person name="He G."/>
            <person name="LaButti K."/>
            <person name="Lipzen A."/>
            <person name="Ng V."/>
            <person name="Riley R."/>
            <person name="Sandor L."/>
            <person name="Barry K."/>
            <person name="Martinez A.T."/>
            <person name="Xiao Y."/>
            <person name="Gibbons J.G."/>
            <person name="Terashima K."/>
            <person name="Grigoriev I.V."/>
            <person name="Hibbett D."/>
        </authorList>
    </citation>
    <scope>NUCLEOTIDE SEQUENCE</scope>
    <source>
        <strain evidence="1">ET3784</strain>
    </source>
</reference>
<accession>A0AA38MVH9</accession>
<proteinExistence type="predicted"/>
<reference evidence="1" key="1">
    <citation type="submission" date="2022-08" db="EMBL/GenBank/DDBJ databases">
        <authorList>
            <consortium name="DOE Joint Genome Institute"/>
            <person name="Min B."/>
            <person name="Sierra-Patev S."/>
            <person name="Naranjo-Ortiz M."/>
            <person name="Looney B."/>
            <person name="Konkel Z."/>
            <person name="Slot J.C."/>
            <person name="Sakamoto Y."/>
            <person name="Steenwyk J.L."/>
            <person name="Rokas A."/>
            <person name="Carro J."/>
            <person name="Camarero S."/>
            <person name="Ferreira P."/>
            <person name="Molpeceres G."/>
            <person name="Ruiz-duenas F.J."/>
            <person name="Serrano A."/>
            <person name="Henrissat B."/>
            <person name="Drula E."/>
            <person name="Hughes K.W."/>
            <person name="Mata J.L."/>
            <person name="Ishikawa N.K."/>
            <person name="Vargas-Isla R."/>
            <person name="Ushijima S."/>
            <person name="Smith C.A."/>
            <person name="Ahrendt S."/>
            <person name="Andreopoulos W."/>
            <person name="He G."/>
            <person name="LaButti K."/>
            <person name="Lipzen A."/>
            <person name="Ng V."/>
            <person name="Riley R."/>
            <person name="Sandor L."/>
            <person name="Barry K."/>
            <person name="Martinez A.T."/>
            <person name="Xiao Y."/>
            <person name="Gibbons J.G."/>
            <person name="Terashima K."/>
            <person name="Hibbett D.S."/>
            <person name="Grigoriev I.V."/>
        </authorList>
    </citation>
    <scope>NUCLEOTIDE SEQUENCE</scope>
    <source>
        <strain evidence="1">ET3784</strain>
    </source>
</reference>
<protein>
    <submittedName>
        <fullName evidence="1">Uncharacterized protein</fullName>
    </submittedName>
</protein>
<dbReference type="EMBL" id="JANVFO010000013">
    <property type="protein sequence ID" value="KAJ3734444.1"/>
    <property type="molecule type" value="Genomic_DNA"/>
</dbReference>
<organism evidence="1 2">
    <name type="scientific">Lentinula guzmanii</name>
    <dbReference type="NCBI Taxonomy" id="2804957"/>
    <lineage>
        <taxon>Eukaryota</taxon>
        <taxon>Fungi</taxon>
        <taxon>Dikarya</taxon>
        <taxon>Basidiomycota</taxon>
        <taxon>Agaricomycotina</taxon>
        <taxon>Agaricomycetes</taxon>
        <taxon>Agaricomycetidae</taxon>
        <taxon>Agaricales</taxon>
        <taxon>Marasmiineae</taxon>
        <taxon>Omphalotaceae</taxon>
        <taxon>Lentinula</taxon>
    </lineage>
</organism>
<evidence type="ECO:0000313" key="2">
    <source>
        <dbReference type="Proteomes" id="UP001176059"/>
    </source>
</evidence>
<comment type="caution">
    <text evidence="1">The sequence shown here is derived from an EMBL/GenBank/DDBJ whole genome shotgun (WGS) entry which is preliminary data.</text>
</comment>
<dbReference type="Proteomes" id="UP001176059">
    <property type="component" value="Unassembled WGS sequence"/>
</dbReference>
<gene>
    <name evidence="1" type="ORF">DFJ43DRAFT_1062773</name>
</gene>